<feature type="binding site" evidence="8">
    <location>
        <position position="364"/>
    </location>
    <ligand>
        <name>[4Fe-4S] cluster</name>
        <dbReference type="ChEBI" id="CHEBI:49883"/>
        <label>2</label>
    </ligand>
</feature>
<dbReference type="GO" id="GO:0046872">
    <property type="term" value="F:metal ion binding"/>
    <property type="evidence" value="ECO:0007669"/>
    <property type="project" value="UniProtKB-KW"/>
</dbReference>
<dbReference type="InterPro" id="IPR011538">
    <property type="entry name" value="Nuo51_FMN-bd"/>
</dbReference>
<dbReference type="Proteomes" id="UP001179647">
    <property type="component" value="Chromosome"/>
</dbReference>
<dbReference type="HAMAP" id="MF_00461">
    <property type="entry name" value="RsxC_RnfC"/>
    <property type="match status" value="1"/>
</dbReference>
<dbReference type="RefSeq" id="WP_275469373.1">
    <property type="nucleotide sequence ID" value="NZ_CP110232.1"/>
</dbReference>
<keyword evidence="1 8" id="KW-0813">Transport</keyword>
<dbReference type="EMBL" id="CP110232">
    <property type="protein sequence ID" value="WEG73574.1"/>
    <property type="molecule type" value="Genomic_DNA"/>
</dbReference>
<dbReference type="Pfam" id="PF13237">
    <property type="entry name" value="Fer4_10"/>
    <property type="match status" value="1"/>
</dbReference>
<evidence type="ECO:0000256" key="1">
    <source>
        <dbReference type="ARBA" id="ARBA00022448"/>
    </source>
</evidence>
<keyword evidence="11" id="KW-1185">Reference proteome</keyword>
<gene>
    <name evidence="10" type="primary">rsxC</name>
    <name evidence="8" type="synonym">rnfC</name>
    <name evidence="10" type="ORF">OL234_01315</name>
</gene>
<keyword evidence="7 8" id="KW-0411">Iron-sulfur</keyword>
<feature type="domain" description="4Fe-4S ferredoxin-type" evidence="9">
    <location>
        <begin position="384"/>
        <end position="413"/>
    </location>
</feature>
<sequence length="429" mass="46907">MLNLKLRLGGIKLQKNKEETNQLKSVEGDMPPSVLIPLSMHIGKEAKPVVKVGDQVKKGTLLAERDGLISANIHSSISGKVTQLTEIMIGQRQVKAIKIENDYLNQLELLAQEETLEKVIAAAGIVGLGGAGFPTDVKFLGSTCDTLIINAAECEPFLTTDRRVICEYLEEVIAVLNLLRDTYKYQHITLVIEKHQLASLAFIKEPLEQANITLKIVGNHYPQGAEKILIKNVSQQELTLGRIPKDLSICLTNISTIYAIYQAVYKQLPLTERTITVSGDAIAVKKNLRVPIGTSVEWIIEQCGGFSKQPEKVIMGGPMMGRLLPSLSEPILKTTGGITCLSSEESLIPTETSCIKCSECINGCPVGLMPILISKAYREGNLARAQELGALNCIDCGACSYICPSKIDILSDIKQAKSEILKKIEREKK</sequence>
<dbReference type="InterPro" id="IPR017900">
    <property type="entry name" value="4Fe4S_Fe_S_CS"/>
</dbReference>
<proteinExistence type="inferred from homology"/>
<keyword evidence="8" id="KW-0472">Membrane</keyword>
<comment type="cofactor">
    <cofactor evidence="8">
        <name>[4Fe-4S] cluster</name>
        <dbReference type="ChEBI" id="CHEBI:49883"/>
    </cofactor>
    <text evidence="8">Binds 2 [4Fe-4S] clusters per subunit.</text>
</comment>
<dbReference type="Pfam" id="PF01512">
    <property type="entry name" value="Complex1_51K"/>
    <property type="match status" value="1"/>
</dbReference>
<dbReference type="InterPro" id="IPR017896">
    <property type="entry name" value="4Fe4S_Fe-S-bd"/>
</dbReference>
<comment type="function">
    <text evidence="8">Part of a membrane-bound complex that couples electron transfer with translocation of ions across the membrane.</text>
</comment>
<comment type="subcellular location">
    <subcellularLocation>
        <location evidence="8">Cell membrane</location>
        <topology evidence="8">Peripheral membrane protein</topology>
    </subcellularLocation>
</comment>
<evidence type="ECO:0000313" key="11">
    <source>
        <dbReference type="Proteomes" id="UP001179647"/>
    </source>
</evidence>
<name>A0AAF0I7T4_9ENTE</name>
<dbReference type="SUPFAM" id="SSF46548">
    <property type="entry name" value="alpha-helical ferredoxin"/>
    <property type="match status" value="1"/>
</dbReference>
<keyword evidence="5 8" id="KW-0249">Electron transport</keyword>
<comment type="subunit">
    <text evidence="8">The complex is composed of six subunits: RnfA, RnfB, RnfC, RnfD, RnfE and RnfG.</text>
</comment>
<reference evidence="10" key="1">
    <citation type="submission" date="2022-10" db="EMBL/GenBank/DDBJ databases">
        <title>Vagococcus sp. isolated from poultry meat.</title>
        <authorList>
            <person name="Johansson P."/>
            <person name="Bjorkroth J."/>
        </authorList>
    </citation>
    <scope>NUCLEOTIDE SEQUENCE</scope>
    <source>
        <strain evidence="10">STAA11</strain>
    </source>
</reference>
<feature type="binding site" evidence="8">
    <location>
        <position position="357"/>
    </location>
    <ligand>
        <name>[4Fe-4S] cluster</name>
        <dbReference type="ChEBI" id="CHEBI:49883"/>
        <label>1</label>
    </ligand>
</feature>
<dbReference type="InterPro" id="IPR010208">
    <property type="entry name" value="Ion_transpt_RnfC/RsxC"/>
</dbReference>
<accession>A0AAF0I7T4</accession>
<feature type="binding site" evidence="8">
    <location>
        <position position="399"/>
    </location>
    <ligand>
        <name>[4Fe-4S] cluster</name>
        <dbReference type="ChEBI" id="CHEBI:49883"/>
        <label>2</label>
    </ligand>
</feature>
<evidence type="ECO:0000259" key="9">
    <source>
        <dbReference type="PROSITE" id="PS51379"/>
    </source>
</evidence>
<dbReference type="PROSITE" id="PS00198">
    <property type="entry name" value="4FE4S_FER_1"/>
    <property type="match status" value="1"/>
</dbReference>
<feature type="binding site" evidence="8">
    <location>
        <position position="354"/>
    </location>
    <ligand>
        <name>[4Fe-4S] cluster</name>
        <dbReference type="ChEBI" id="CHEBI:49883"/>
        <label>1</label>
    </ligand>
</feature>
<keyword evidence="8" id="KW-1278">Translocase</keyword>
<evidence type="ECO:0000256" key="7">
    <source>
        <dbReference type="ARBA" id="ARBA00023014"/>
    </source>
</evidence>
<dbReference type="GO" id="GO:0005886">
    <property type="term" value="C:plasma membrane"/>
    <property type="evidence" value="ECO:0007669"/>
    <property type="project" value="UniProtKB-SubCell"/>
</dbReference>
<dbReference type="PROSITE" id="PS51379">
    <property type="entry name" value="4FE4S_FER_2"/>
    <property type="match status" value="2"/>
</dbReference>
<feature type="binding site" evidence="8">
    <location>
        <position position="393"/>
    </location>
    <ligand>
        <name>[4Fe-4S] cluster</name>
        <dbReference type="ChEBI" id="CHEBI:49883"/>
        <label>2</label>
    </ligand>
</feature>
<dbReference type="PANTHER" id="PTHR43034">
    <property type="entry name" value="ION-TRANSLOCATING OXIDOREDUCTASE COMPLEX SUBUNIT C"/>
    <property type="match status" value="1"/>
</dbReference>
<keyword evidence="8" id="KW-1003">Cell membrane</keyword>
<keyword evidence="2 8" id="KW-0004">4Fe-4S</keyword>
<feature type="binding site" evidence="8">
    <location>
        <position position="360"/>
    </location>
    <ligand>
        <name>[4Fe-4S] cluster</name>
        <dbReference type="ChEBI" id="CHEBI:49883"/>
        <label>1</label>
    </ligand>
</feature>
<dbReference type="NCBIfam" id="TIGR01945">
    <property type="entry name" value="rnfC"/>
    <property type="match status" value="1"/>
</dbReference>
<evidence type="ECO:0000313" key="10">
    <source>
        <dbReference type="EMBL" id="WEG73574.1"/>
    </source>
</evidence>
<evidence type="ECO:0000256" key="6">
    <source>
        <dbReference type="ARBA" id="ARBA00023004"/>
    </source>
</evidence>
<dbReference type="Pfam" id="PF13375">
    <property type="entry name" value="RnfC_N"/>
    <property type="match status" value="1"/>
</dbReference>
<organism evidence="10 11">
    <name type="scientific">Vagococcus intermedius</name>
    <dbReference type="NCBI Taxonomy" id="2991418"/>
    <lineage>
        <taxon>Bacteria</taxon>
        <taxon>Bacillati</taxon>
        <taxon>Bacillota</taxon>
        <taxon>Bacilli</taxon>
        <taxon>Lactobacillales</taxon>
        <taxon>Enterococcaceae</taxon>
        <taxon>Vagococcus</taxon>
    </lineage>
</organism>
<dbReference type="InterPro" id="IPR019554">
    <property type="entry name" value="Soluble_ligand-bd"/>
</dbReference>
<feature type="domain" description="4Fe-4S ferredoxin-type" evidence="9">
    <location>
        <begin position="345"/>
        <end position="374"/>
    </location>
</feature>
<evidence type="ECO:0000256" key="5">
    <source>
        <dbReference type="ARBA" id="ARBA00022982"/>
    </source>
</evidence>
<dbReference type="KEGG" id="vie:OL234_01315"/>
<keyword evidence="3 8" id="KW-0479">Metal-binding</keyword>
<comment type="similarity">
    <text evidence="8">Belongs to the 4Fe4S bacterial-type ferredoxin family. RnfC subfamily.</text>
</comment>
<keyword evidence="4 8" id="KW-0677">Repeat</keyword>
<keyword evidence="6 8" id="KW-0408">Iron</keyword>
<evidence type="ECO:0000256" key="3">
    <source>
        <dbReference type="ARBA" id="ARBA00022723"/>
    </source>
</evidence>
<dbReference type="Gene3D" id="3.30.70.20">
    <property type="match status" value="1"/>
</dbReference>
<feature type="binding site" evidence="8">
    <location>
        <position position="403"/>
    </location>
    <ligand>
        <name>[4Fe-4S] cluster</name>
        <dbReference type="ChEBI" id="CHEBI:49883"/>
        <label>1</label>
    </ligand>
</feature>
<dbReference type="PANTHER" id="PTHR43034:SF2">
    <property type="entry name" value="ION-TRANSLOCATING OXIDOREDUCTASE COMPLEX SUBUNIT C"/>
    <property type="match status" value="1"/>
</dbReference>
<dbReference type="AlphaFoldDB" id="A0AAF0I7T4"/>
<dbReference type="EC" id="7.-.-.-" evidence="8"/>
<dbReference type="NCBIfam" id="NF003454">
    <property type="entry name" value="PRK05035.1"/>
    <property type="match status" value="1"/>
</dbReference>
<dbReference type="GO" id="GO:0022900">
    <property type="term" value="P:electron transport chain"/>
    <property type="evidence" value="ECO:0007669"/>
    <property type="project" value="UniProtKB-UniRule"/>
</dbReference>
<feature type="binding site" evidence="8">
    <location>
        <position position="396"/>
    </location>
    <ligand>
        <name>[4Fe-4S] cluster</name>
        <dbReference type="ChEBI" id="CHEBI:49883"/>
        <label>2</label>
    </ligand>
</feature>
<dbReference type="Gene3D" id="3.40.50.11540">
    <property type="entry name" value="NADH-ubiquinone oxidoreductase 51kDa subunit"/>
    <property type="match status" value="1"/>
</dbReference>
<evidence type="ECO:0000256" key="2">
    <source>
        <dbReference type="ARBA" id="ARBA00022485"/>
    </source>
</evidence>
<evidence type="ECO:0000256" key="4">
    <source>
        <dbReference type="ARBA" id="ARBA00022737"/>
    </source>
</evidence>
<dbReference type="InterPro" id="IPR026902">
    <property type="entry name" value="RnfC_N"/>
</dbReference>
<dbReference type="GO" id="GO:0051539">
    <property type="term" value="F:4 iron, 4 sulfur cluster binding"/>
    <property type="evidence" value="ECO:0007669"/>
    <property type="project" value="UniProtKB-KW"/>
</dbReference>
<dbReference type="GO" id="GO:0009055">
    <property type="term" value="F:electron transfer activity"/>
    <property type="evidence" value="ECO:0007669"/>
    <property type="project" value="InterPro"/>
</dbReference>
<dbReference type="Pfam" id="PF10531">
    <property type="entry name" value="SLBB"/>
    <property type="match status" value="1"/>
</dbReference>
<dbReference type="InterPro" id="IPR037225">
    <property type="entry name" value="Nuo51_FMN-bd_sf"/>
</dbReference>
<protein>
    <recommendedName>
        <fullName evidence="8">Ion-translocating oxidoreductase complex subunit C</fullName>
        <ecNumber evidence="8">7.-.-.-</ecNumber>
    </recommendedName>
    <alternativeName>
        <fullName evidence="8">Rnf electron transport complex subunit C</fullName>
    </alternativeName>
</protein>
<evidence type="ECO:0000256" key="8">
    <source>
        <dbReference type="HAMAP-Rule" id="MF_00461"/>
    </source>
</evidence>
<dbReference type="SUPFAM" id="SSF142019">
    <property type="entry name" value="Nqo1 FMN-binding domain-like"/>
    <property type="match status" value="1"/>
</dbReference>